<dbReference type="Gene3D" id="1.10.630.10">
    <property type="entry name" value="Cytochrome P450"/>
    <property type="match status" value="1"/>
</dbReference>
<dbReference type="GO" id="GO:0005506">
    <property type="term" value="F:iron ion binding"/>
    <property type="evidence" value="ECO:0007669"/>
    <property type="project" value="InterPro"/>
</dbReference>
<evidence type="ECO:0000256" key="6">
    <source>
        <dbReference type="ARBA" id="ARBA00023033"/>
    </source>
</evidence>
<protein>
    <recommendedName>
        <fullName evidence="9">Cytochrome P450</fullName>
    </recommendedName>
</protein>
<accession>A0A9W9KKA1</accession>
<evidence type="ECO:0000256" key="2">
    <source>
        <dbReference type="ARBA" id="ARBA00010617"/>
    </source>
</evidence>
<dbReference type="GeneID" id="81353917"/>
<gene>
    <name evidence="7" type="ORF">N7532_002444</name>
</gene>
<dbReference type="GO" id="GO:0004497">
    <property type="term" value="F:monooxygenase activity"/>
    <property type="evidence" value="ECO:0007669"/>
    <property type="project" value="UniProtKB-KW"/>
</dbReference>
<organism evidence="7 8">
    <name type="scientific">Penicillium argentinense</name>
    <dbReference type="NCBI Taxonomy" id="1131581"/>
    <lineage>
        <taxon>Eukaryota</taxon>
        <taxon>Fungi</taxon>
        <taxon>Dikarya</taxon>
        <taxon>Ascomycota</taxon>
        <taxon>Pezizomycotina</taxon>
        <taxon>Eurotiomycetes</taxon>
        <taxon>Eurotiomycetidae</taxon>
        <taxon>Eurotiales</taxon>
        <taxon>Aspergillaceae</taxon>
        <taxon>Penicillium</taxon>
    </lineage>
</organism>
<dbReference type="Proteomes" id="UP001149074">
    <property type="component" value="Unassembled WGS sequence"/>
</dbReference>
<name>A0A9W9KKA1_9EURO</name>
<dbReference type="SUPFAM" id="SSF48264">
    <property type="entry name" value="Cytochrome P450"/>
    <property type="match status" value="1"/>
</dbReference>
<dbReference type="InterPro" id="IPR036396">
    <property type="entry name" value="Cyt_P450_sf"/>
</dbReference>
<dbReference type="PANTHER" id="PTHR24287">
    <property type="entry name" value="P450, PUTATIVE (EUROFUNG)-RELATED"/>
    <property type="match status" value="1"/>
</dbReference>
<comment type="cofactor">
    <cofactor evidence="1">
        <name>heme</name>
        <dbReference type="ChEBI" id="CHEBI:30413"/>
    </cofactor>
</comment>
<keyword evidence="8" id="KW-1185">Reference proteome</keyword>
<keyword evidence="3" id="KW-0479">Metal-binding</keyword>
<dbReference type="GO" id="GO:0016705">
    <property type="term" value="F:oxidoreductase activity, acting on paired donors, with incorporation or reduction of molecular oxygen"/>
    <property type="evidence" value="ECO:0007669"/>
    <property type="project" value="InterPro"/>
</dbReference>
<evidence type="ECO:0000256" key="3">
    <source>
        <dbReference type="ARBA" id="ARBA00022723"/>
    </source>
</evidence>
<reference evidence="7" key="1">
    <citation type="submission" date="2022-11" db="EMBL/GenBank/DDBJ databases">
        <authorList>
            <person name="Petersen C."/>
        </authorList>
    </citation>
    <scope>NUCLEOTIDE SEQUENCE</scope>
    <source>
        <strain evidence="7">IBT 30761</strain>
    </source>
</reference>
<evidence type="ECO:0008006" key="9">
    <source>
        <dbReference type="Google" id="ProtNLM"/>
    </source>
</evidence>
<sequence length="160" mass="18213">MELKLAIGTRSASETFHYEREQRILLFFLDVVDKPGNIFEQNPLFARGIDTIEPENIEAVPSAQFTGCHRQDSSSLTNFGLGLRPPTFAPLMGSGIFTQDGKQWRHSRELLRPQFMTNQLNNSLQIMGVLNNLILCIPEDEEVDLQPLFFRSLLKLPSSY</sequence>
<reference evidence="7" key="2">
    <citation type="journal article" date="2023" name="IMA Fungus">
        <title>Comparative genomic study of the Penicillium genus elucidates a diverse pangenome and 15 lateral gene transfer events.</title>
        <authorList>
            <person name="Petersen C."/>
            <person name="Sorensen T."/>
            <person name="Nielsen M.R."/>
            <person name="Sondergaard T.E."/>
            <person name="Sorensen J.L."/>
            <person name="Fitzpatrick D.A."/>
            <person name="Frisvad J.C."/>
            <person name="Nielsen K.L."/>
        </authorList>
    </citation>
    <scope>NUCLEOTIDE SEQUENCE</scope>
    <source>
        <strain evidence="7">IBT 30761</strain>
    </source>
</reference>
<comment type="caution">
    <text evidence="7">The sequence shown here is derived from an EMBL/GenBank/DDBJ whole genome shotgun (WGS) entry which is preliminary data.</text>
</comment>
<evidence type="ECO:0000313" key="8">
    <source>
        <dbReference type="Proteomes" id="UP001149074"/>
    </source>
</evidence>
<comment type="similarity">
    <text evidence="2">Belongs to the cytochrome P450 family.</text>
</comment>
<dbReference type="InterPro" id="IPR047146">
    <property type="entry name" value="Cyt_P450_E_CYP52_fungi"/>
</dbReference>
<evidence type="ECO:0000256" key="4">
    <source>
        <dbReference type="ARBA" id="ARBA00023002"/>
    </source>
</evidence>
<dbReference type="AlphaFoldDB" id="A0A9W9KKA1"/>
<evidence type="ECO:0000313" key="7">
    <source>
        <dbReference type="EMBL" id="KAJ5109799.1"/>
    </source>
</evidence>
<proteinExistence type="inferred from homology"/>
<dbReference type="RefSeq" id="XP_056477910.1">
    <property type="nucleotide sequence ID" value="XM_056614938.1"/>
</dbReference>
<dbReference type="GO" id="GO:0020037">
    <property type="term" value="F:heme binding"/>
    <property type="evidence" value="ECO:0007669"/>
    <property type="project" value="InterPro"/>
</dbReference>
<evidence type="ECO:0000256" key="5">
    <source>
        <dbReference type="ARBA" id="ARBA00023004"/>
    </source>
</evidence>
<keyword evidence="6" id="KW-0503">Monooxygenase</keyword>
<dbReference type="EMBL" id="JAPQKI010000003">
    <property type="protein sequence ID" value="KAJ5109799.1"/>
    <property type="molecule type" value="Genomic_DNA"/>
</dbReference>
<evidence type="ECO:0000256" key="1">
    <source>
        <dbReference type="ARBA" id="ARBA00001971"/>
    </source>
</evidence>
<keyword evidence="5" id="KW-0408">Iron</keyword>
<dbReference type="PANTHER" id="PTHR24287:SF18">
    <property type="entry name" value="CYTOCHROME P450 MONOOXYGENASE APDE-RELATED"/>
    <property type="match status" value="1"/>
</dbReference>
<keyword evidence="4" id="KW-0560">Oxidoreductase</keyword>
<dbReference type="OrthoDB" id="1470350at2759"/>